<evidence type="ECO:0000313" key="8">
    <source>
        <dbReference type="Proteomes" id="UP000234748"/>
    </source>
</evidence>
<keyword evidence="4 6" id="KW-1133">Transmembrane helix</keyword>
<accession>A0A2N5M1J7</accession>
<feature type="transmembrane region" description="Helical" evidence="6">
    <location>
        <begin position="96"/>
        <end position="115"/>
    </location>
</feature>
<dbReference type="InterPro" id="IPR006214">
    <property type="entry name" value="Bax_inhibitor_1-related"/>
</dbReference>
<feature type="transmembrane region" description="Helical" evidence="6">
    <location>
        <begin position="12"/>
        <end position="33"/>
    </location>
</feature>
<name>A0A2N5M1J7_9BACI</name>
<dbReference type="GO" id="GO:0005886">
    <property type="term" value="C:plasma membrane"/>
    <property type="evidence" value="ECO:0007669"/>
    <property type="project" value="TreeGrafter"/>
</dbReference>
<proteinExistence type="inferred from homology"/>
<dbReference type="AlphaFoldDB" id="A0A2N5M1J7"/>
<organism evidence="7 8">
    <name type="scientific">Peribacillus deserti</name>
    <dbReference type="NCBI Taxonomy" id="673318"/>
    <lineage>
        <taxon>Bacteria</taxon>
        <taxon>Bacillati</taxon>
        <taxon>Bacillota</taxon>
        <taxon>Bacilli</taxon>
        <taxon>Bacillales</taxon>
        <taxon>Bacillaceae</taxon>
        <taxon>Peribacillus</taxon>
    </lineage>
</organism>
<keyword evidence="3 6" id="KW-0812">Transmembrane</keyword>
<dbReference type="RefSeq" id="WP_101645171.1">
    <property type="nucleotide sequence ID" value="NZ_PGUY01000063.1"/>
</dbReference>
<protein>
    <recommendedName>
        <fullName evidence="9">BAX inhibitor (BI)-1/YccA family protein</fullName>
    </recommendedName>
</protein>
<dbReference type="CDD" id="cd10432">
    <property type="entry name" value="BI-1-like_bacterial"/>
    <property type="match status" value="1"/>
</dbReference>
<dbReference type="Proteomes" id="UP000234748">
    <property type="component" value="Unassembled WGS sequence"/>
</dbReference>
<evidence type="ECO:0008006" key="9">
    <source>
        <dbReference type="Google" id="ProtNLM"/>
    </source>
</evidence>
<dbReference type="PANTHER" id="PTHR23291:SF50">
    <property type="entry name" value="PROTEIN LIFEGUARD 4"/>
    <property type="match status" value="1"/>
</dbReference>
<evidence type="ECO:0000256" key="2">
    <source>
        <dbReference type="ARBA" id="ARBA00010350"/>
    </source>
</evidence>
<evidence type="ECO:0000256" key="6">
    <source>
        <dbReference type="RuleBase" id="RU004379"/>
    </source>
</evidence>
<feature type="transmembrane region" description="Helical" evidence="6">
    <location>
        <begin position="151"/>
        <end position="172"/>
    </location>
</feature>
<dbReference type="Pfam" id="PF01027">
    <property type="entry name" value="Bax1-I"/>
    <property type="match status" value="1"/>
</dbReference>
<evidence type="ECO:0000313" key="7">
    <source>
        <dbReference type="EMBL" id="PLT28231.1"/>
    </source>
</evidence>
<sequence length="213" mass="23402">MQEVISVGRRSLFQKVITVFIVTLLLATAGLYAGQFVPGALMLPLMVAEVIMLISAFWLRKRKAVGYAFVYAFAVISGVTTYPIVSYYISQSGAQIVLYAFGMTLGIFTVFGLIGARTKKDLGFLGSFLMVAVLALIFIGIFSIFSPLNDGGLLAFSGIGSIVFSLFILYDFNQMKHRGISEEMVPLLALSLYLDFLNLFINLLRFLGILSKD</sequence>
<evidence type="ECO:0000256" key="4">
    <source>
        <dbReference type="ARBA" id="ARBA00022989"/>
    </source>
</evidence>
<comment type="subcellular location">
    <subcellularLocation>
        <location evidence="1">Membrane</location>
        <topology evidence="1">Multi-pass membrane protein</topology>
    </subcellularLocation>
</comment>
<evidence type="ECO:0000256" key="5">
    <source>
        <dbReference type="ARBA" id="ARBA00023136"/>
    </source>
</evidence>
<gene>
    <name evidence="7" type="ORF">CUU66_20025</name>
</gene>
<feature type="transmembrane region" description="Helical" evidence="6">
    <location>
        <begin position="39"/>
        <end position="59"/>
    </location>
</feature>
<feature type="transmembrane region" description="Helical" evidence="6">
    <location>
        <begin position="122"/>
        <end position="145"/>
    </location>
</feature>
<evidence type="ECO:0000256" key="3">
    <source>
        <dbReference type="ARBA" id="ARBA00022692"/>
    </source>
</evidence>
<keyword evidence="8" id="KW-1185">Reference proteome</keyword>
<dbReference type="EMBL" id="PGUY01000063">
    <property type="protein sequence ID" value="PLT28231.1"/>
    <property type="molecule type" value="Genomic_DNA"/>
</dbReference>
<dbReference type="PANTHER" id="PTHR23291">
    <property type="entry name" value="BAX INHIBITOR-RELATED"/>
    <property type="match status" value="1"/>
</dbReference>
<evidence type="ECO:0000256" key="1">
    <source>
        <dbReference type="ARBA" id="ARBA00004141"/>
    </source>
</evidence>
<comment type="similarity">
    <text evidence="2 6">Belongs to the BI1 family.</text>
</comment>
<keyword evidence="5 6" id="KW-0472">Membrane</keyword>
<reference evidence="7 8" key="1">
    <citation type="submission" date="2017-11" db="EMBL/GenBank/DDBJ databases">
        <title>Comparitive Functional Genomics of Dry Heat Resistant strains isolated from the Viking Spacecraft.</title>
        <authorList>
            <person name="Seuylemezian A."/>
            <person name="Cooper K."/>
            <person name="Vaishampayan P."/>
        </authorList>
    </citation>
    <scope>NUCLEOTIDE SEQUENCE [LARGE SCALE GENOMIC DNA]</scope>
    <source>
        <strain evidence="7 8">V1-29</strain>
    </source>
</reference>
<dbReference type="OrthoDB" id="9793828at2"/>
<comment type="caution">
    <text evidence="7">The sequence shown here is derived from an EMBL/GenBank/DDBJ whole genome shotgun (WGS) entry which is preliminary data.</text>
</comment>
<feature type="transmembrane region" description="Helical" evidence="6">
    <location>
        <begin position="66"/>
        <end position="90"/>
    </location>
</feature>
<feature type="transmembrane region" description="Helical" evidence="6">
    <location>
        <begin position="184"/>
        <end position="207"/>
    </location>
</feature>